<reference evidence="1 2" key="1">
    <citation type="journal article" date="2012" name="ISME J.">
        <title>Nitrification expanded: discovery, physiology and genomics of a nitrite-oxidizing bacterium from the phylum Chloroflexi.</title>
        <authorList>
            <person name="Sorokin D.Y."/>
            <person name="Lucker S."/>
            <person name="Vejmelkova D."/>
            <person name="Kostrikina N.A."/>
            <person name="Kleerebezem R."/>
            <person name="Rijpstra W.I."/>
            <person name="Damste J.S."/>
            <person name="Le Paslier D."/>
            <person name="Muyzer G."/>
            <person name="Wagner M."/>
            <person name="van Loosdrecht M.C."/>
            <person name="Daims H."/>
        </authorList>
    </citation>
    <scope>NUCLEOTIDE SEQUENCE [LARGE SCALE GENOMIC DNA]</scope>
    <source>
        <strain evidence="2">none</strain>
    </source>
</reference>
<gene>
    <name evidence="1" type="ORF">NITHO_2230010</name>
</gene>
<dbReference type="AlphaFoldDB" id="I4EF92"/>
<sequence>MLDIIAPPVSCGGTRLALAAVTDQGCWVRLIPIEALVPAAVQGGLQWAREGMTPGDGCGSGPVGDSPAGIPVEPYGDSGANCMPAAGWRERTAILNVL</sequence>
<organism evidence="1 2">
    <name type="scientific">Nitrolancea hollandica Lb</name>
    <dbReference type="NCBI Taxonomy" id="1129897"/>
    <lineage>
        <taxon>Bacteria</taxon>
        <taxon>Pseudomonadati</taxon>
        <taxon>Thermomicrobiota</taxon>
        <taxon>Thermomicrobia</taxon>
        <taxon>Sphaerobacterales</taxon>
        <taxon>Sphaerobacterineae</taxon>
        <taxon>Sphaerobacteraceae</taxon>
        <taxon>Nitrolancea</taxon>
    </lineage>
</organism>
<evidence type="ECO:0000313" key="1">
    <source>
        <dbReference type="EMBL" id="CCF83354.1"/>
    </source>
</evidence>
<evidence type="ECO:0000313" key="2">
    <source>
        <dbReference type="Proteomes" id="UP000004221"/>
    </source>
</evidence>
<proteinExistence type="predicted"/>
<accession>I4EF92</accession>
<dbReference type="EMBL" id="CAGS01000139">
    <property type="protein sequence ID" value="CCF83354.1"/>
    <property type="molecule type" value="Genomic_DNA"/>
</dbReference>
<name>I4EF92_9BACT</name>
<protein>
    <submittedName>
        <fullName evidence="1">Uncharacterized protein</fullName>
    </submittedName>
</protein>
<dbReference type="Proteomes" id="UP000004221">
    <property type="component" value="Unassembled WGS sequence"/>
</dbReference>
<comment type="caution">
    <text evidence="1">The sequence shown here is derived from an EMBL/GenBank/DDBJ whole genome shotgun (WGS) entry which is preliminary data.</text>
</comment>
<keyword evidence="2" id="KW-1185">Reference proteome</keyword>